<keyword evidence="4" id="KW-1185">Reference proteome</keyword>
<comment type="caution">
    <text evidence="3">The sequence shown here is derived from an EMBL/GenBank/DDBJ whole genome shotgun (WGS) entry which is preliminary data.</text>
</comment>
<feature type="transmembrane region" description="Helical" evidence="2">
    <location>
        <begin position="100"/>
        <end position="129"/>
    </location>
</feature>
<dbReference type="EMBL" id="JACGCI010000052">
    <property type="protein sequence ID" value="KAF6751198.1"/>
    <property type="molecule type" value="Genomic_DNA"/>
</dbReference>
<evidence type="ECO:0000313" key="4">
    <source>
        <dbReference type="Proteomes" id="UP000521943"/>
    </source>
</evidence>
<evidence type="ECO:0000256" key="1">
    <source>
        <dbReference type="SAM" id="MobiDB-lite"/>
    </source>
</evidence>
<feature type="transmembrane region" description="Helical" evidence="2">
    <location>
        <begin position="262"/>
        <end position="283"/>
    </location>
</feature>
<dbReference type="OrthoDB" id="3064287at2759"/>
<sequence>MAKIEPVADSASRKSTSSTRPPSPKEEPEAADSKPSNPTETLDEPQSLALVPLGALPNAPEPVNSEPKPISAPFIYNPPPQPKRIRRRTWPLWVRRPWRILLTILSGLWRVLYIFCICVGVAVLASIILGLSFGLSAANGAIFMLIGNAILRAAHLPGYTGNPEAAAVGAVGGIFAVICIGIVFSSCVPQTEMTEQGPQHAWYFRMAATVLAGTVTGPIGCSIMRRHMDLKGLDVLHATRAGAVGGAVMGVGNIVIFPILLLAIGVLLTPLWIAMAMGLEFIVNKSNETWGENSHSYSHCYCYGSCGEPDEEMQEEIQEIRALEERHRQFGDTSRLSHLNHF</sequence>
<evidence type="ECO:0008006" key="5">
    <source>
        <dbReference type="Google" id="ProtNLM"/>
    </source>
</evidence>
<feature type="compositionally biased region" description="Basic and acidic residues" evidence="1">
    <location>
        <begin position="23"/>
        <end position="32"/>
    </location>
</feature>
<dbReference type="Proteomes" id="UP000521943">
    <property type="component" value="Unassembled WGS sequence"/>
</dbReference>
<evidence type="ECO:0000256" key="2">
    <source>
        <dbReference type="SAM" id="Phobius"/>
    </source>
</evidence>
<protein>
    <recommendedName>
        <fullName evidence="5">Transmembrane protein</fullName>
    </recommendedName>
</protein>
<accession>A0A8H6HQ99</accession>
<feature type="transmembrane region" description="Helical" evidence="2">
    <location>
        <begin position="166"/>
        <end position="184"/>
    </location>
</feature>
<keyword evidence="2" id="KW-0472">Membrane</keyword>
<keyword evidence="2" id="KW-1133">Transmembrane helix</keyword>
<name>A0A8H6HQ99_9AGAR</name>
<dbReference type="AlphaFoldDB" id="A0A8H6HQ99"/>
<organism evidence="3 4">
    <name type="scientific">Ephemerocybe angulata</name>
    <dbReference type="NCBI Taxonomy" id="980116"/>
    <lineage>
        <taxon>Eukaryota</taxon>
        <taxon>Fungi</taxon>
        <taxon>Dikarya</taxon>
        <taxon>Basidiomycota</taxon>
        <taxon>Agaricomycotina</taxon>
        <taxon>Agaricomycetes</taxon>
        <taxon>Agaricomycetidae</taxon>
        <taxon>Agaricales</taxon>
        <taxon>Agaricineae</taxon>
        <taxon>Psathyrellaceae</taxon>
        <taxon>Ephemerocybe</taxon>
    </lineage>
</organism>
<feature type="region of interest" description="Disordered" evidence="1">
    <location>
        <begin position="1"/>
        <end position="44"/>
    </location>
</feature>
<reference evidence="3 4" key="1">
    <citation type="submission" date="2020-07" db="EMBL/GenBank/DDBJ databases">
        <title>Comparative genomics of pyrophilous fungi reveals a link between fire events and developmental genes.</title>
        <authorList>
            <consortium name="DOE Joint Genome Institute"/>
            <person name="Steindorff A.S."/>
            <person name="Carver A."/>
            <person name="Calhoun S."/>
            <person name="Stillman K."/>
            <person name="Liu H."/>
            <person name="Lipzen A."/>
            <person name="Pangilinan J."/>
            <person name="Labutti K."/>
            <person name="Bruns T.D."/>
            <person name="Grigoriev I.V."/>
        </authorList>
    </citation>
    <scope>NUCLEOTIDE SEQUENCE [LARGE SCALE GENOMIC DNA]</scope>
    <source>
        <strain evidence="3 4">CBS 144469</strain>
    </source>
</reference>
<feature type="transmembrane region" description="Helical" evidence="2">
    <location>
        <begin position="204"/>
        <end position="223"/>
    </location>
</feature>
<proteinExistence type="predicted"/>
<gene>
    <name evidence="3" type="ORF">DFP72DRAFT_908749</name>
</gene>
<keyword evidence="2" id="KW-0812">Transmembrane</keyword>
<evidence type="ECO:0000313" key="3">
    <source>
        <dbReference type="EMBL" id="KAF6751198.1"/>
    </source>
</evidence>
<feature type="transmembrane region" description="Helical" evidence="2">
    <location>
        <begin position="135"/>
        <end position="154"/>
    </location>
</feature>